<dbReference type="EMBL" id="AP021875">
    <property type="protein sequence ID" value="BBO77821.1"/>
    <property type="molecule type" value="Genomic_DNA"/>
</dbReference>
<organism evidence="2 3">
    <name type="scientific">Desulfosarcina widdelii</name>
    <dbReference type="NCBI Taxonomy" id="947919"/>
    <lineage>
        <taxon>Bacteria</taxon>
        <taxon>Pseudomonadati</taxon>
        <taxon>Thermodesulfobacteriota</taxon>
        <taxon>Desulfobacteria</taxon>
        <taxon>Desulfobacterales</taxon>
        <taxon>Desulfosarcinaceae</taxon>
        <taxon>Desulfosarcina</taxon>
    </lineage>
</organism>
<sequence>MPKPGGMMRYGIPEYRLPREVLDKEIEAIREAGVNILVDRRIESLEKMFDDGFDAVFIAIGMQEGLKLGIKGENLHEVVDGISFLRDVNLGKNIELGEKVAVIGGGNVAMDASRTALRFGAKEVSILYRRSYEEMPAYNEEIEQAMAEGVNIEYLVIPVNVSESNGKITLECQRMELAEIDESGRKRPVPAKGSEFSLELDNMLVAIGQRAEIPNGLRSITGKNGNLIVNTDTLATSINGVFAGGDIVSGASTVIDAIAIGKKAARSIDQFLGGDGVIERKFVERAKPEFGSNGINGLNLSRQMPIKKAAIDDNCGFNAMSGCYTEKQAIEEATRCLRCDLRFALSIPSMPPEKWIEINEKNMQTIPNTEGVLQLFDGDKNLLCIKGTMNLAMELEDLSGRLEKASYLIWEEETMYSKRESELLQQYMQNHGGLPEGNTTELDDDLY</sequence>
<dbReference type="AlphaFoldDB" id="A0A5K7ZDM0"/>
<keyword evidence="3" id="KW-1185">Reference proteome</keyword>
<dbReference type="InterPro" id="IPR023753">
    <property type="entry name" value="FAD/NAD-binding_dom"/>
</dbReference>
<dbReference type="InterPro" id="IPR036188">
    <property type="entry name" value="FAD/NAD-bd_sf"/>
</dbReference>
<accession>A0A5K7ZDM0</accession>
<reference evidence="2 3" key="1">
    <citation type="submission" date="2019-11" db="EMBL/GenBank/DDBJ databases">
        <title>Comparative genomics of hydrocarbon-degrading Desulfosarcina strains.</title>
        <authorList>
            <person name="Watanabe M."/>
            <person name="Kojima H."/>
            <person name="Fukui M."/>
        </authorList>
    </citation>
    <scope>NUCLEOTIDE SEQUENCE [LARGE SCALE GENOMIC DNA]</scope>
    <source>
        <strain evidence="2 3">PP31</strain>
    </source>
</reference>
<dbReference type="PRINTS" id="PR00368">
    <property type="entry name" value="FADPNR"/>
</dbReference>
<evidence type="ECO:0000313" key="3">
    <source>
        <dbReference type="Proteomes" id="UP000427769"/>
    </source>
</evidence>
<dbReference type="SUPFAM" id="SSF51971">
    <property type="entry name" value="Nucleotide-binding domain"/>
    <property type="match status" value="1"/>
</dbReference>
<dbReference type="Pfam" id="PF07992">
    <property type="entry name" value="Pyr_redox_2"/>
    <property type="match status" value="1"/>
</dbReference>
<protein>
    <recommendedName>
        <fullName evidence="1">FAD/NAD(P)-binding domain-containing protein</fullName>
    </recommendedName>
</protein>
<dbReference type="PANTHER" id="PTHR42783">
    <property type="entry name" value="GLUTAMATE SYNTHASE [NADPH] SMALL CHAIN"/>
    <property type="match status" value="1"/>
</dbReference>
<evidence type="ECO:0000259" key="1">
    <source>
        <dbReference type="Pfam" id="PF07992"/>
    </source>
</evidence>
<dbReference type="GO" id="GO:0016491">
    <property type="term" value="F:oxidoreductase activity"/>
    <property type="evidence" value="ECO:0007669"/>
    <property type="project" value="InterPro"/>
</dbReference>
<dbReference type="Proteomes" id="UP000427769">
    <property type="component" value="Chromosome"/>
</dbReference>
<evidence type="ECO:0000313" key="2">
    <source>
        <dbReference type="EMBL" id="BBO77821.1"/>
    </source>
</evidence>
<feature type="domain" description="FAD/NAD(P)-binding" evidence="1">
    <location>
        <begin position="32"/>
        <end position="259"/>
    </location>
</feature>
<gene>
    <name evidence="2" type="ORF">DSCW_52380</name>
</gene>
<dbReference type="PRINTS" id="PR00469">
    <property type="entry name" value="PNDRDTASEII"/>
</dbReference>
<dbReference type="KEGG" id="dwd:DSCW_52380"/>
<proteinExistence type="predicted"/>
<name>A0A5K7ZDM0_9BACT</name>
<dbReference type="Gene3D" id="3.50.50.60">
    <property type="entry name" value="FAD/NAD(P)-binding domain"/>
    <property type="match status" value="2"/>
</dbReference>
<dbReference type="PANTHER" id="PTHR42783:SF3">
    <property type="entry name" value="GLUTAMATE SYNTHASE [NADPH] SMALL CHAIN-RELATED"/>
    <property type="match status" value="1"/>
</dbReference>